<dbReference type="EMBL" id="BAABGJ010000013">
    <property type="protein sequence ID" value="GAA4338451.1"/>
    <property type="molecule type" value="Genomic_DNA"/>
</dbReference>
<evidence type="ECO:0000256" key="6">
    <source>
        <dbReference type="ARBA" id="ARBA00022970"/>
    </source>
</evidence>
<gene>
    <name evidence="8" type="ORF">GCM10023165_17140</name>
</gene>
<dbReference type="PROSITE" id="PS00211">
    <property type="entry name" value="ABC_TRANSPORTER_1"/>
    <property type="match status" value="1"/>
</dbReference>
<dbReference type="InterPro" id="IPR052156">
    <property type="entry name" value="BCAA_Transport_ATP-bd_LivF"/>
</dbReference>
<keyword evidence="6" id="KW-0029">Amino-acid transport</keyword>
<keyword evidence="9" id="KW-1185">Reference proteome</keyword>
<evidence type="ECO:0000256" key="3">
    <source>
        <dbReference type="ARBA" id="ARBA00022475"/>
    </source>
</evidence>
<organism evidence="8 9">
    <name type="scientific">Variovorax defluvii</name>
    <dbReference type="NCBI Taxonomy" id="913761"/>
    <lineage>
        <taxon>Bacteria</taxon>
        <taxon>Pseudomonadati</taxon>
        <taxon>Pseudomonadota</taxon>
        <taxon>Betaproteobacteria</taxon>
        <taxon>Burkholderiales</taxon>
        <taxon>Comamonadaceae</taxon>
        <taxon>Variovorax</taxon>
    </lineage>
</organism>
<evidence type="ECO:0000256" key="4">
    <source>
        <dbReference type="ARBA" id="ARBA00022741"/>
    </source>
</evidence>
<evidence type="ECO:0000313" key="9">
    <source>
        <dbReference type="Proteomes" id="UP001500975"/>
    </source>
</evidence>
<proteinExistence type="inferred from homology"/>
<dbReference type="Gene3D" id="3.40.50.300">
    <property type="entry name" value="P-loop containing nucleotide triphosphate hydrolases"/>
    <property type="match status" value="1"/>
</dbReference>
<dbReference type="SUPFAM" id="SSF52540">
    <property type="entry name" value="P-loop containing nucleoside triphosphate hydrolases"/>
    <property type="match status" value="1"/>
</dbReference>
<sequence length="257" mass="26966">MNTLEASATRAIDPGGTAAAAEGAEVLRIEGLRAGYGAGDIVQGASLALAAGGALAVVGRNGVGKTTLLRAIAGQLPMTAGRRLLGGQDATHAESFELSRRGLAYIPADRQVFKTLSVRENLLLGAYAHGRGEWTKEAVIDRLFPRLGERYGTLAGSLSGGEQQMLTIARGLLSNPKVLLLDEPTEGLAPVMVDVFVQAMQRIRDSGVAMMLVEQNLAVPRKVATRYLVMDAGEVVWSGDAADLAGDAALVEKYLLL</sequence>
<dbReference type="PROSITE" id="PS50893">
    <property type="entry name" value="ABC_TRANSPORTER_2"/>
    <property type="match status" value="1"/>
</dbReference>
<dbReference type="InterPro" id="IPR027417">
    <property type="entry name" value="P-loop_NTPase"/>
</dbReference>
<evidence type="ECO:0000256" key="1">
    <source>
        <dbReference type="ARBA" id="ARBA00005417"/>
    </source>
</evidence>
<dbReference type="Pfam" id="PF00005">
    <property type="entry name" value="ABC_tran"/>
    <property type="match status" value="1"/>
</dbReference>
<evidence type="ECO:0000313" key="8">
    <source>
        <dbReference type="EMBL" id="GAA4338451.1"/>
    </source>
</evidence>
<keyword evidence="3" id="KW-1003">Cell membrane</keyword>
<dbReference type="PANTHER" id="PTHR43820:SF4">
    <property type="entry name" value="HIGH-AFFINITY BRANCHED-CHAIN AMINO ACID TRANSPORT ATP-BINDING PROTEIN LIVF"/>
    <property type="match status" value="1"/>
</dbReference>
<comment type="similarity">
    <text evidence="1">Belongs to the ABC transporter superfamily.</text>
</comment>
<keyword evidence="4" id="KW-0547">Nucleotide-binding</keyword>
<dbReference type="Proteomes" id="UP001500975">
    <property type="component" value="Unassembled WGS sequence"/>
</dbReference>
<dbReference type="PANTHER" id="PTHR43820">
    <property type="entry name" value="HIGH-AFFINITY BRANCHED-CHAIN AMINO ACID TRANSPORT ATP-BINDING PROTEIN LIVF"/>
    <property type="match status" value="1"/>
</dbReference>
<evidence type="ECO:0000256" key="2">
    <source>
        <dbReference type="ARBA" id="ARBA00022448"/>
    </source>
</evidence>
<protein>
    <submittedName>
        <fullName evidence="8">ABC transporter ATP-binding protein</fullName>
    </submittedName>
</protein>
<dbReference type="GO" id="GO:0005524">
    <property type="term" value="F:ATP binding"/>
    <property type="evidence" value="ECO:0007669"/>
    <property type="project" value="UniProtKB-KW"/>
</dbReference>
<dbReference type="SMART" id="SM00382">
    <property type="entry name" value="AAA"/>
    <property type="match status" value="1"/>
</dbReference>
<keyword evidence="3" id="KW-0472">Membrane</keyword>
<dbReference type="InterPro" id="IPR003439">
    <property type="entry name" value="ABC_transporter-like_ATP-bd"/>
</dbReference>
<feature type="domain" description="ABC transporter" evidence="7">
    <location>
        <begin position="27"/>
        <end position="257"/>
    </location>
</feature>
<name>A0ABP8HFF6_9BURK</name>
<keyword evidence="2" id="KW-0813">Transport</keyword>
<comment type="caution">
    <text evidence="8">The sequence shown here is derived from an EMBL/GenBank/DDBJ whole genome shotgun (WGS) entry which is preliminary data.</text>
</comment>
<accession>A0ABP8HFF6</accession>
<reference evidence="9" key="1">
    <citation type="journal article" date="2019" name="Int. J. Syst. Evol. Microbiol.">
        <title>The Global Catalogue of Microorganisms (GCM) 10K type strain sequencing project: providing services to taxonomists for standard genome sequencing and annotation.</title>
        <authorList>
            <consortium name="The Broad Institute Genomics Platform"/>
            <consortium name="The Broad Institute Genome Sequencing Center for Infectious Disease"/>
            <person name="Wu L."/>
            <person name="Ma J."/>
        </authorList>
    </citation>
    <scope>NUCLEOTIDE SEQUENCE [LARGE SCALE GENOMIC DNA]</scope>
    <source>
        <strain evidence="9">JCM 17804</strain>
    </source>
</reference>
<dbReference type="RefSeq" id="WP_345537216.1">
    <property type="nucleotide sequence ID" value="NZ_BAABGJ010000013.1"/>
</dbReference>
<dbReference type="CDD" id="cd03224">
    <property type="entry name" value="ABC_TM1139_LivF_branched"/>
    <property type="match status" value="1"/>
</dbReference>
<keyword evidence="5 8" id="KW-0067">ATP-binding</keyword>
<dbReference type="InterPro" id="IPR003593">
    <property type="entry name" value="AAA+_ATPase"/>
</dbReference>
<dbReference type="InterPro" id="IPR017871">
    <property type="entry name" value="ABC_transporter-like_CS"/>
</dbReference>
<evidence type="ECO:0000259" key="7">
    <source>
        <dbReference type="PROSITE" id="PS50893"/>
    </source>
</evidence>
<evidence type="ECO:0000256" key="5">
    <source>
        <dbReference type="ARBA" id="ARBA00022840"/>
    </source>
</evidence>